<reference evidence="1 2" key="1">
    <citation type="submission" date="2019-03" db="EMBL/GenBank/DDBJ databases">
        <title>First draft genome of Liparis tanakae, snailfish: a comprehensive survey of snailfish specific genes.</title>
        <authorList>
            <person name="Kim W."/>
            <person name="Song I."/>
            <person name="Jeong J.-H."/>
            <person name="Kim D."/>
            <person name="Kim S."/>
            <person name="Ryu S."/>
            <person name="Song J.Y."/>
            <person name="Lee S.K."/>
        </authorList>
    </citation>
    <scope>NUCLEOTIDE SEQUENCE [LARGE SCALE GENOMIC DNA]</scope>
    <source>
        <tissue evidence="1">Muscle</tissue>
    </source>
</reference>
<dbReference type="AlphaFoldDB" id="A0A4Z2HU87"/>
<dbReference type="EMBL" id="SRLO01000177">
    <property type="protein sequence ID" value="TNN69308.1"/>
    <property type="molecule type" value="Genomic_DNA"/>
</dbReference>
<dbReference type="Proteomes" id="UP000314294">
    <property type="component" value="Unassembled WGS sequence"/>
</dbReference>
<name>A0A4Z2HU87_9TELE</name>
<accession>A0A4Z2HU87</accession>
<sequence length="271" mass="29153">MKSRLKMAMAAAEILYSEEGCRKEERGGKETAEGMPKWAASQVALSFSTRGLRTAQWSVTTAASINAMPTTIATDPTCLSRSAPRGVRVNDPLRLSHRRGPAVHPVLQIVGETVVDLEEVSSPVVFGAVSALRHAVPRQGVHGQLVQGPAGRRPPLQTGHRRVLPRRLRRMRAGARCPPAVPKAGYPGVWRRGREGTDELAPRLPANFLVFLDVDVDGEHGHRFGHDEGEGAEVERPAVGVRVLPVVVAFVTGVARIAGDVDDDADDVAQT</sequence>
<evidence type="ECO:0000313" key="1">
    <source>
        <dbReference type="EMBL" id="TNN69308.1"/>
    </source>
</evidence>
<protein>
    <submittedName>
        <fullName evidence="1">Uncharacterized protein</fullName>
    </submittedName>
</protein>
<proteinExistence type="predicted"/>
<evidence type="ECO:0000313" key="2">
    <source>
        <dbReference type="Proteomes" id="UP000314294"/>
    </source>
</evidence>
<organism evidence="1 2">
    <name type="scientific">Liparis tanakae</name>
    <name type="common">Tanaka's snailfish</name>
    <dbReference type="NCBI Taxonomy" id="230148"/>
    <lineage>
        <taxon>Eukaryota</taxon>
        <taxon>Metazoa</taxon>
        <taxon>Chordata</taxon>
        <taxon>Craniata</taxon>
        <taxon>Vertebrata</taxon>
        <taxon>Euteleostomi</taxon>
        <taxon>Actinopterygii</taxon>
        <taxon>Neopterygii</taxon>
        <taxon>Teleostei</taxon>
        <taxon>Neoteleostei</taxon>
        <taxon>Acanthomorphata</taxon>
        <taxon>Eupercaria</taxon>
        <taxon>Perciformes</taxon>
        <taxon>Cottioidei</taxon>
        <taxon>Cottales</taxon>
        <taxon>Liparidae</taxon>
        <taxon>Liparis</taxon>
    </lineage>
</organism>
<comment type="caution">
    <text evidence="1">The sequence shown here is derived from an EMBL/GenBank/DDBJ whole genome shotgun (WGS) entry which is preliminary data.</text>
</comment>
<gene>
    <name evidence="1" type="ORF">EYF80_020459</name>
</gene>
<keyword evidence="2" id="KW-1185">Reference proteome</keyword>